<keyword evidence="4" id="KW-1185">Reference proteome</keyword>
<dbReference type="Proteomes" id="UP001634747">
    <property type="component" value="Unassembled WGS sequence"/>
</dbReference>
<gene>
    <name evidence="3" type="ORF">ACK2TP_03640</name>
</gene>
<evidence type="ECO:0000313" key="4">
    <source>
        <dbReference type="Proteomes" id="UP001634747"/>
    </source>
</evidence>
<dbReference type="InterPro" id="IPR057601">
    <property type="entry name" value="Oar-like_b-barrel"/>
</dbReference>
<dbReference type="Pfam" id="PF25183">
    <property type="entry name" value="OMP_b-brl_4"/>
    <property type="match status" value="1"/>
</dbReference>
<feature type="chain" id="PRO_5047228987" evidence="1">
    <location>
        <begin position="30"/>
        <end position="1181"/>
    </location>
</feature>
<accession>A0ABW9KIR1</accession>
<dbReference type="Gene3D" id="2.60.40.1120">
    <property type="entry name" value="Carboxypeptidase-like, regulatory domain"/>
    <property type="match status" value="1"/>
</dbReference>
<dbReference type="RefSeq" id="WP_263413606.1">
    <property type="nucleotide sequence ID" value="NZ_BAABBH010000001.1"/>
</dbReference>
<comment type="caution">
    <text evidence="3">The sequence shown here is derived from an EMBL/GenBank/DDBJ whole genome shotgun (WGS) entry which is preliminary data.</text>
</comment>
<organism evidence="3 4">
    <name type="scientific">Terriglobus aquaticus</name>
    <dbReference type="NCBI Taxonomy" id="940139"/>
    <lineage>
        <taxon>Bacteria</taxon>
        <taxon>Pseudomonadati</taxon>
        <taxon>Acidobacteriota</taxon>
        <taxon>Terriglobia</taxon>
        <taxon>Terriglobales</taxon>
        <taxon>Acidobacteriaceae</taxon>
        <taxon>Terriglobus</taxon>
    </lineage>
</organism>
<proteinExistence type="predicted"/>
<reference evidence="3 4" key="1">
    <citation type="submission" date="2024-12" db="EMBL/GenBank/DDBJ databases">
        <authorList>
            <person name="Lee Y."/>
        </authorList>
    </citation>
    <scope>NUCLEOTIDE SEQUENCE [LARGE SCALE GENOMIC DNA]</scope>
    <source>
        <strain evidence="3 4">03SUJ4</strain>
    </source>
</reference>
<dbReference type="SUPFAM" id="SSF56935">
    <property type="entry name" value="Porins"/>
    <property type="match status" value="1"/>
</dbReference>
<dbReference type="InterPro" id="IPR008969">
    <property type="entry name" value="CarboxyPept-like_regulatory"/>
</dbReference>
<dbReference type="Pfam" id="PF13620">
    <property type="entry name" value="CarboxypepD_reg"/>
    <property type="match status" value="1"/>
</dbReference>
<name>A0ABW9KIR1_9BACT</name>
<sequence>MAGRSSRHLLPLVAAACCTVFAVTTFAQAGRGGVSGTVTDTAGAVVPDAAIELREVKTGLVQKAASSHSGVYSFVSVAPGTYELTVTHPGFNTVLQKNVVVTVDQTNSINVHLPISSVNETVTVDASDSPINTSSATVGQLIPAETIDRVPLLTRNVYQLVQLSTGVSPANGTANSSDLQSINNARTGIDVSSYTINGSLQGNVYFMLDGSPIGVAENNIATIMPAFQVPQDGVAEFRVETQNTPASYASGGGGVISLVTKSGGNSFHGDAFGYFRPNAVAANDFFFKRANPGVGTPDYHRYQEGGAISGPILRDKLFFFGDYEATQQAYLETGSYTVPTAAERTGDFSADSFTIYNPLLPDDPNTGLRQPFANNIVPAANIDPVAKYFSDKLPLPNTAGLGPFHTNNLTTSGLAPLHAQKGDARIDFAPNSSNRIFGRYSYGHTQQGNSNQYGDANMFNPLYYVNLTTTNNILIGDDITLSPKLLLQLRYSFTRHNEKQTGDPRQDNYNITTAGFPQSLADQVVFKQIPLITFSDTAPVGGTGNYDNFIFVSENSDASASITHLLGKHELSAGFEYQKKFMNLGQPAFPAGAYSFDKTATSSTTFAGDGSDWASFLIGMGSAPGNEADNFTKDLFGAVASPYYATFVQDVYHVTPKFTATVGVRWEIFGGRTERHNRLEYFDPTLAYTVNGVALTGGERFVGGDRRSPFNTNWKDIGPRASFAWEPMPGTVVRSGAGIYYGPSANMVANTSFDSDGFTSSTTWNATQYNSDGNTVLLNPLSNPFPNGVVIPQGSAAGPATNIGVGLSTVLPNPRTLTTYNYNFGVEQQFPGHTVFTLAYVGSRGLFLSLGSIDLNTLPIQTIAQYGTQLCVDGSAGCQMVANKWNPILPATNPYAGSSTVPLWMSLLPYPQFSNGSFNHGVTVNGFPVADSSYNSLQTKVEKRLSNGLTMINSFTWSKLLTDASYTPLNFVGYHSGSPQDWRNLNLERAVSPQDVKFQFNSQISYDLPIGKGKLLNLHGVTNSLLGGWTVNTIVYLSSGVPIAAPVGTGNPYFNQRVDLTCNASQGAPHTAEQWFSPSCFSQPASQFAAGTAPAYLSNVRTDGAHNLDASLYKTFAMPHETNLRLEVAGYNVTNTVQYGYPNVFWNPDAVTDPTVLTGFGAVFGAANTPRQFQFGARYTF</sequence>
<dbReference type="SUPFAM" id="SSF49464">
    <property type="entry name" value="Carboxypeptidase regulatory domain-like"/>
    <property type="match status" value="1"/>
</dbReference>
<keyword evidence="1" id="KW-0732">Signal</keyword>
<dbReference type="EMBL" id="JBJYXY010000001">
    <property type="protein sequence ID" value="MFN2974845.1"/>
    <property type="molecule type" value="Genomic_DNA"/>
</dbReference>
<feature type="signal peptide" evidence="1">
    <location>
        <begin position="1"/>
        <end position="29"/>
    </location>
</feature>
<evidence type="ECO:0000256" key="1">
    <source>
        <dbReference type="SAM" id="SignalP"/>
    </source>
</evidence>
<protein>
    <submittedName>
        <fullName evidence="3">Carboxypeptidase regulatory-like domain-containing protein</fullName>
    </submittedName>
</protein>
<evidence type="ECO:0000313" key="3">
    <source>
        <dbReference type="EMBL" id="MFN2974845.1"/>
    </source>
</evidence>
<feature type="domain" description="TonB-dependent transporter Oar-like beta-barrel" evidence="2">
    <location>
        <begin position="259"/>
        <end position="1174"/>
    </location>
</feature>
<evidence type="ECO:0000259" key="2">
    <source>
        <dbReference type="Pfam" id="PF25183"/>
    </source>
</evidence>